<feature type="compositionally biased region" description="Low complexity" evidence="1">
    <location>
        <begin position="11"/>
        <end position="24"/>
    </location>
</feature>
<feature type="compositionally biased region" description="Basic and acidic residues" evidence="1">
    <location>
        <begin position="316"/>
        <end position="332"/>
    </location>
</feature>
<feature type="region of interest" description="Disordered" evidence="1">
    <location>
        <begin position="211"/>
        <end position="236"/>
    </location>
</feature>
<feature type="compositionally biased region" description="Basic and acidic residues" evidence="1">
    <location>
        <begin position="389"/>
        <end position="398"/>
    </location>
</feature>
<keyword evidence="3" id="KW-1185">Reference proteome</keyword>
<evidence type="ECO:0000313" key="2">
    <source>
        <dbReference type="EMBL" id="OMP13919.1"/>
    </source>
</evidence>
<sequence>MPVARRQAPNATATITSATSTSSSVNPSLPRTLLHDIAPGPRGDDIDLGIVAREANRDGGLDGFTPEQHPHGAGLRRAPRLHERQRRQRLTPGTAAQDVILQRLPGITFADEEAVALRCRLPDDGLRAQACLVAGSVQKEDELLGLLLQDIALARLRVDDHRTHHDADDDDHHQHLQQCEGTRAVTTADTDTDSGPQAHVSAHHLVDVENRHQHRQHDQQHHHPHAEDERRLQQARDEQGAALKLARFAFGGTVKHGREVAGGFARADEMHQHRREPVGLRQRTRERGAFTHAADGVFYVMAQDDVVQRFSRRLQRPQDRHPRADQDGERAGKARGVVAAHEPPDQWRAQQPAMPCSLRAGSLQQPLDAHHHAGDKERRKPAPVPRKVAAREHNDGQRRQLLLGRRKHAHHLRHDISQQEDHDAECHDGHDGGVGEGQLDLLREGVAAFDVVGQTCEHHVQLARVFACGNEGAIDVGKVARVPGQCAGKRLAADHLGTQRADQVAHVVAFGFSGQRGERFVQRQARRQQTGKLPREQRLFCRAEPRAQQPEATARGALRHRRYVDRSHAARAQQRPRTAAAVRVDDATAKLSGRRNGLVAEGRHELERAIAGSSAKPDRL</sequence>
<feature type="compositionally biased region" description="Basic and acidic residues" evidence="1">
    <location>
        <begin position="368"/>
        <end position="380"/>
    </location>
</feature>
<proteinExistence type="predicted"/>
<accession>A0A1R3L3Q7</accession>
<feature type="region of interest" description="Disordered" evidence="1">
    <location>
        <begin position="57"/>
        <end position="76"/>
    </location>
</feature>
<dbReference type="Proteomes" id="UP000187203">
    <property type="component" value="Unassembled WGS sequence"/>
</dbReference>
<dbReference type="EMBL" id="AWUE01002817">
    <property type="protein sequence ID" value="OMP13919.1"/>
    <property type="molecule type" value="Genomic_DNA"/>
</dbReference>
<feature type="region of interest" description="Disordered" evidence="1">
    <location>
        <begin position="1"/>
        <end position="40"/>
    </location>
</feature>
<evidence type="ECO:0000313" key="3">
    <source>
        <dbReference type="Proteomes" id="UP000187203"/>
    </source>
</evidence>
<protein>
    <submittedName>
        <fullName evidence="2">Uncharacterized protein</fullName>
    </submittedName>
</protein>
<dbReference type="AlphaFoldDB" id="A0A1R3L3Q7"/>
<comment type="caution">
    <text evidence="2">The sequence shown here is derived from an EMBL/GenBank/DDBJ whole genome shotgun (WGS) entry which is preliminary data.</text>
</comment>
<feature type="region of interest" description="Disordered" evidence="1">
    <location>
        <begin position="362"/>
        <end position="398"/>
    </location>
</feature>
<feature type="region of interest" description="Disordered" evidence="1">
    <location>
        <begin position="311"/>
        <end position="338"/>
    </location>
</feature>
<name>A0A1R3L3Q7_9ROSI</name>
<reference evidence="3" key="1">
    <citation type="submission" date="2013-09" db="EMBL/GenBank/DDBJ databases">
        <title>Corchorus olitorius genome sequencing.</title>
        <authorList>
            <person name="Alam M."/>
            <person name="Haque M.S."/>
            <person name="Islam M.S."/>
            <person name="Emdad E.M."/>
            <person name="Islam M.M."/>
            <person name="Ahmed B."/>
            <person name="Halim A."/>
            <person name="Hossen Q.M.M."/>
            <person name="Hossain M.Z."/>
            <person name="Ahmed R."/>
            <person name="Khan M.M."/>
            <person name="Islam R."/>
            <person name="Rashid M.M."/>
            <person name="Khan S.A."/>
            <person name="Rahman M.S."/>
            <person name="Alam M."/>
            <person name="Yahiya A.S."/>
            <person name="Khan M.S."/>
            <person name="Azam M.S."/>
            <person name="Haque T."/>
            <person name="Lashkar M.Z.H."/>
            <person name="Akhand A.I."/>
            <person name="Morshed G."/>
            <person name="Roy S."/>
            <person name="Uddin K.S."/>
            <person name="Rabeya T."/>
            <person name="Hossain A.S."/>
            <person name="Chowdhury A."/>
            <person name="Snigdha A.R."/>
            <person name="Mortoza M.S."/>
            <person name="Matin S.A."/>
            <person name="Hoque S.M.E."/>
            <person name="Islam M.K."/>
            <person name="Roy D.K."/>
            <person name="Haider R."/>
            <person name="Moosa M.M."/>
            <person name="Elias S.M."/>
            <person name="Hasan A.M."/>
            <person name="Jahan S."/>
            <person name="Shafiuddin M."/>
            <person name="Mahmood N."/>
            <person name="Shommy N.S."/>
        </authorList>
    </citation>
    <scope>NUCLEOTIDE SEQUENCE [LARGE SCALE GENOMIC DNA]</scope>
    <source>
        <strain evidence="3">cv. O-4</strain>
    </source>
</reference>
<gene>
    <name evidence="2" type="ORF">COLO4_00632</name>
</gene>
<evidence type="ECO:0000256" key="1">
    <source>
        <dbReference type="SAM" id="MobiDB-lite"/>
    </source>
</evidence>
<organism evidence="2 3">
    <name type="scientific">Corchorus olitorius</name>
    <dbReference type="NCBI Taxonomy" id="93759"/>
    <lineage>
        <taxon>Eukaryota</taxon>
        <taxon>Viridiplantae</taxon>
        <taxon>Streptophyta</taxon>
        <taxon>Embryophyta</taxon>
        <taxon>Tracheophyta</taxon>
        <taxon>Spermatophyta</taxon>
        <taxon>Magnoliopsida</taxon>
        <taxon>eudicotyledons</taxon>
        <taxon>Gunneridae</taxon>
        <taxon>Pentapetalae</taxon>
        <taxon>rosids</taxon>
        <taxon>malvids</taxon>
        <taxon>Malvales</taxon>
        <taxon>Malvaceae</taxon>
        <taxon>Grewioideae</taxon>
        <taxon>Apeibeae</taxon>
        <taxon>Corchorus</taxon>
    </lineage>
</organism>